<dbReference type="Proteomes" id="UP000580910">
    <property type="component" value="Unassembled WGS sequence"/>
</dbReference>
<dbReference type="InterPro" id="IPR046151">
    <property type="entry name" value="DUF6153"/>
</dbReference>
<evidence type="ECO:0000313" key="3">
    <source>
        <dbReference type="EMBL" id="MBA8801934.1"/>
    </source>
</evidence>
<dbReference type="EMBL" id="JACGXA010000001">
    <property type="protein sequence ID" value="MBA8801934.1"/>
    <property type="molecule type" value="Genomic_DNA"/>
</dbReference>
<evidence type="ECO:0000313" key="4">
    <source>
        <dbReference type="Proteomes" id="UP000580910"/>
    </source>
</evidence>
<dbReference type="AlphaFoldDB" id="A0A7W3IWM4"/>
<comment type="caution">
    <text evidence="3">The sequence shown here is derived from an EMBL/GenBank/DDBJ whole genome shotgun (WGS) entry which is preliminary data.</text>
</comment>
<proteinExistence type="predicted"/>
<evidence type="ECO:0000256" key="2">
    <source>
        <dbReference type="SAM" id="SignalP"/>
    </source>
</evidence>
<keyword evidence="1" id="KW-0472">Membrane</keyword>
<feature type="signal peptide" evidence="2">
    <location>
        <begin position="1"/>
        <end position="26"/>
    </location>
</feature>
<feature type="chain" id="PRO_5038614365" description="MYXO-CTERM domain-containing protein" evidence="2">
    <location>
        <begin position="27"/>
        <end position="120"/>
    </location>
</feature>
<accession>A0A7W3IWM4</accession>
<sequence>MLARHRWSLAATLLVLAGLFGMHGMADHSTGHTTAHQAMATAVHDVADAAPAGDVATPAPGALELCVAVLLGGLLLLLLLGRGERRTPWALPRAVTVAAPTPRGRDPDPPTPALLSVYRC</sequence>
<organism evidence="3 4">
    <name type="scientific">Nocardioides ginsengisegetis</name>
    <dbReference type="NCBI Taxonomy" id="661491"/>
    <lineage>
        <taxon>Bacteria</taxon>
        <taxon>Bacillati</taxon>
        <taxon>Actinomycetota</taxon>
        <taxon>Actinomycetes</taxon>
        <taxon>Propionibacteriales</taxon>
        <taxon>Nocardioidaceae</taxon>
        <taxon>Nocardioides</taxon>
    </lineage>
</organism>
<protein>
    <recommendedName>
        <fullName evidence="5">MYXO-CTERM domain-containing protein</fullName>
    </recommendedName>
</protein>
<reference evidence="3 4" key="1">
    <citation type="submission" date="2020-07" db="EMBL/GenBank/DDBJ databases">
        <title>Sequencing the genomes of 1000 actinobacteria strains.</title>
        <authorList>
            <person name="Klenk H.-P."/>
        </authorList>
    </citation>
    <scope>NUCLEOTIDE SEQUENCE [LARGE SCALE GENOMIC DNA]</scope>
    <source>
        <strain evidence="3 4">DSM 21349</strain>
    </source>
</reference>
<feature type="transmembrane region" description="Helical" evidence="1">
    <location>
        <begin position="61"/>
        <end position="80"/>
    </location>
</feature>
<gene>
    <name evidence="3" type="ORF">FB382_000225</name>
</gene>
<dbReference type="Pfam" id="PF19650">
    <property type="entry name" value="DUF6153"/>
    <property type="match status" value="1"/>
</dbReference>
<keyword evidence="2" id="KW-0732">Signal</keyword>
<keyword evidence="1" id="KW-1133">Transmembrane helix</keyword>
<dbReference type="RefSeq" id="WP_182536070.1">
    <property type="nucleotide sequence ID" value="NZ_JACGXA010000001.1"/>
</dbReference>
<keyword evidence="1" id="KW-0812">Transmembrane</keyword>
<name>A0A7W3IWM4_9ACTN</name>
<evidence type="ECO:0008006" key="5">
    <source>
        <dbReference type="Google" id="ProtNLM"/>
    </source>
</evidence>
<evidence type="ECO:0000256" key="1">
    <source>
        <dbReference type="SAM" id="Phobius"/>
    </source>
</evidence>
<keyword evidence="4" id="KW-1185">Reference proteome</keyword>